<dbReference type="EMBL" id="BMFG01000011">
    <property type="protein sequence ID" value="GGD33572.1"/>
    <property type="molecule type" value="Genomic_DNA"/>
</dbReference>
<dbReference type="SUPFAM" id="SSF53067">
    <property type="entry name" value="Actin-like ATPase domain"/>
    <property type="match status" value="2"/>
</dbReference>
<organism evidence="2 3">
    <name type="scientific">Flavobacterium orientale</name>
    <dbReference type="NCBI Taxonomy" id="1756020"/>
    <lineage>
        <taxon>Bacteria</taxon>
        <taxon>Pseudomonadati</taxon>
        <taxon>Bacteroidota</taxon>
        <taxon>Flavobacteriia</taxon>
        <taxon>Flavobacteriales</taxon>
        <taxon>Flavobacteriaceae</taxon>
        <taxon>Flavobacterium</taxon>
    </lineage>
</organism>
<feature type="domain" description="Gcp-like" evidence="1">
    <location>
        <begin position="36"/>
        <end position="151"/>
    </location>
</feature>
<dbReference type="AlphaFoldDB" id="A0A917DFT2"/>
<dbReference type="PANTHER" id="PTHR11735:SF11">
    <property type="entry name" value="TRNA THREONYLCARBAMOYLADENOSINE BIOSYNTHESIS PROTEIN TSAB"/>
    <property type="match status" value="1"/>
</dbReference>
<accession>A0A917DFT2</accession>
<dbReference type="InterPro" id="IPR000905">
    <property type="entry name" value="Gcp-like_dom"/>
</dbReference>
<dbReference type="PANTHER" id="PTHR11735">
    <property type="entry name" value="TRNA N6-ADENOSINE THREONYLCARBAMOYLTRANSFERASE"/>
    <property type="match status" value="1"/>
</dbReference>
<dbReference type="GO" id="GO:0002949">
    <property type="term" value="P:tRNA threonylcarbamoyladenosine modification"/>
    <property type="evidence" value="ECO:0007669"/>
    <property type="project" value="InterPro"/>
</dbReference>
<dbReference type="RefSeq" id="WP_188362877.1">
    <property type="nucleotide sequence ID" value="NZ_BMFG01000011.1"/>
</dbReference>
<comment type="caution">
    <text evidence="2">The sequence shown here is derived from an EMBL/GenBank/DDBJ whole genome shotgun (WGS) entry which is preliminary data.</text>
</comment>
<dbReference type="GO" id="GO:0005829">
    <property type="term" value="C:cytosol"/>
    <property type="evidence" value="ECO:0007669"/>
    <property type="project" value="TreeGrafter"/>
</dbReference>
<evidence type="ECO:0000259" key="1">
    <source>
        <dbReference type="Pfam" id="PF00814"/>
    </source>
</evidence>
<dbReference type="CDD" id="cd24032">
    <property type="entry name" value="ASKHA_NBD_TsaB"/>
    <property type="match status" value="1"/>
</dbReference>
<dbReference type="InterPro" id="IPR022496">
    <property type="entry name" value="T6A_TsaB"/>
</dbReference>
<dbReference type="Proteomes" id="UP000625735">
    <property type="component" value="Unassembled WGS sequence"/>
</dbReference>
<dbReference type="InterPro" id="IPR043129">
    <property type="entry name" value="ATPase_NBD"/>
</dbReference>
<sequence length="219" mass="24292">MCYILNIETSTKNCSVTLAFNGEIKSSREVADLGYSHAEKLHVFIEEVLNEKGLKISDLNAVAISMGPGSYTGLRIGVAAAKGLCYAADIPLIALDTLEILARQTKVADGVIMPMIDARRMEVYTATFDKDYNKITPTQAIVVTEEFYKSATDNVTLIGDGAAKCMPFLKEAQFIVQTEIIYPSALQMGKLSFEKYTNNDFVDIAYFEPNYLKEFYSNK</sequence>
<proteinExistence type="predicted"/>
<name>A0A917DFT2_9FLAO</name>
<dbReference type="NCBIfam" id="TIGR03725">
    <property type="entry name" value="T6A_YeaZ"/>
    <property type="match status" value="1"/>
</dbReference>
<reference evidence="2" key="1">
    <citation type="journal article" date="2014" name="Int. J. Syst. Evol. Microbiol.">
        <title>Complete genome sequence of Corynebacterium casei LMG S-19264T (=DSM 44701T), isolated from a smear-ripened cheese.</title>
        <authorList>
            <consortium name="US DOE Joint Genome Institute (JGI-PGF)"/>
            <person name="Walter F."/>
            <person name="Albersmeier A."/>
            <person name="Kalinowski J."/>
            <person name="Ruckert C."/>
        </authorList>
    </citation>
    <scope>NUCLEOTIDE SEQUENCE</scope>
    <source>
        <strain evidence="2">CGMCC 1.12506</strain>
    </source>
</reference>
<protein>
    <submittedName>
        <fullName evidence="2">tRNA (Adenosine(37)-N6)-threonylcarbamoyltransferase complex dimerization subunit type 1 TsaB</fullName>
    </submittedName>
</protein>
<keyword evidence="3" id="KW-1185">Reference proteome</keyword>
<dbReference type="Gene3D" id="3.30.420.40">
    <property type="match status" value="2"/>
</dbReference>
<evidence type="ECO:0000313" key="2">
    <source>
        <dbReference type="EMBL" id="GGD33572.1"/>
    </source>
</evidence>
<reference evidence="2" key="2">
    <citation type="submission" date="2020-09" db="EMBL/GenBank/DDBJ databases">
        <authorList>
            <person name="Sun Q."/>
            <person name="Zhou Y."/>
        </authorList>
    </citation>
    <scope>NUCLEOTIDE SEQUENCE</scope>
    <source>
        <strain evidence="2">CGMCC 1.12506</strain>
    </source>
</reference>
<evidence type="ECO:0000313" key="3">
    <source>
        <dbReference type="Proteomes" id="UP000625735"/>
    </source>
</evidence>
<gene>
    <name evidence="2" type="ORF">GCM10011343_24470</name>
</gene>
<dbReference type="Pfam" id="PF00814">
    <property type="entry name" value="TsaD"/>
    <property type="match status" value="1"/>
</dbReference>